<dbReference type="RefSeq" id="XP_016257198.1">
    <property type="nucleotide sequence ID" value="XM_016412473.1"/>
</dbReference>
<dbReference type="AlphaFoldDB" id="A0A0D2BHV6"/>
<proteinExistence type="inferred from homology"/>
<feature type="signal peptide" evidence="3">
    <location>
        <begin position="1"/>
        <end position="17"/>
    </location>
</feature>
<dbReference type="InterPro" id="IPR002018">
    <property type="entry name" value="CarbesteraseB"/>
</dbReference>
<dbReference type="Pfam" id="PF00135">
    <property type="entry name" value="COesterase"/>
    <property type="match status" value="1"/>
</dbReference>
<evidence type="ECO:0000313" key="6">
    <source>
        <dbReference type="Proteomes" id="UP000053342"/>
    </source>
</evidence>
<dbReference type="InterPro" id="IPR029058">
    <property type="entry name" value="AB_hydrolase_fold"/>
</dbReference>
<feature type="chain" id="PRO_5002239038" description="Carboxylesterase type B domain-containing protein" evidence="3">
    <location>
        <begin position="18"/>
        <end position="578"/>
    </location>
</feature>
<name>A0A0D2BHV6_9EURO</name>
<protein>
    <recommendedName>
        <fullName evidence="4">Carboxylesterase type B domain-containing protein</fullName>
    </recommendedName>
</protein>
<evidence type="ECO:0000259" key="4">
    <source>
        <dbReference type="Pfam" id="PF00135"/>
    </source>
</evidence>
<dbReference type="PANTHER" id="PTHR43918">
    <property type="entry name" value="ACETYLCHOLINESTERASE"/>
    <property type="match status" value="1"/>
</dbReference>
<dbReference type="SUPFAM" id="SSF53474">
    <property type="entry name" value="alpha/beta-Hydrolases"/>
    <property type="match status" value="1"/>
</dbReference>
<evidence type="ECO:0000313" key="5">
    <source>
        <dbReference type="EMBL" id="KIW36982.1"/>
    </source>
</evidence>
<dbReference type="ESTHER" id="9euro-a0a0d2bhv6">
    <property type="family name" value="Fungal_carboxylesterase_lipase"/>
</dbReference>
<dbReference type="GO" id="GO:0052689">
    <property type="term" value="F:carboxylic ester hydrolase activity"/>
    <property type="evidence" value="ECO:0007669"/>
    <property type="project" value="TreeGrafter"/>
</dbReference>
<organism evidence="5 6">
    <name type="scientific">Exophiala oligosperma</name>
    <dbReference type="NCBI Taxonomy" id="215243"/>
    <lineage>
        <taxon>Eukaryota</taxon>
        <taxon>Fungi</taxon>
        <taxon>Dikarya</taxon>
        <taxon>Ascomycota</taxon>
        <taxon>Pezizomycotina</taxon>
        <taxon>Eurotiomycetes</taxon>
        <taxon>Chaetothyriomycetidae</taxon>
        <taxon>Chaetothyriales</taxon>
        <taxon>Herpotrichiellaceae</taxon>
        <taxon>Exophiala</taxon>
    </lineage>
</organism>
<dbReference type="HOGENOM" id="CLU_006586_10_4_1"/>
<evidence type="ECO:0000256" key="2">
    <source>
        <dbReference type="ARBA" id="ARBA00022801"/>
    </source>
</evidence>
<evidence type="ECO:0000256" key="3">
    <source>
        <dbReference type="SAM" id="SignalP"/>
    </source>
</evidence>
<dbReference type="EMBL" id="KN847347">
    <property type="protein sequence ID" value="KIW36982.1"/>
    <property type="molecule type" value="Genomic_DNA"/>
</dbReference>
<dbReference type="GeneID" id="27362954"/>
<evidence type="ECO:0000256" key="1">
    <source>
        <dbReference type="ARBA" id="ARBA00005964"/>
    </source>
</evidence>
<accession>A0A0D2BHV6</accession>
<dbReference type="OrthoDB" id="408631at2759"/>
<keyword evidence="3" id="KW-0732">Signal</keyword>
<dbReference type="PANTHER" id="PTHR43918:SF4">
    <property type="entry name" value="CARBOXYLIC ESTER HYDROLASE"/>
    <property type="match status" value="1"/>
</dbReference>
<sequence>MSLSWHIILVFAALVVAQSPVTVHDDAHNLTYIGYTDRNVDNFQGIRYGKDTSGMSRFKHPEAFAYPNGTTVQATAAGPSCPQKTLQSFAGLTVNEGVYNLSEDCLNLRIARPSGAKQNANLPVLVWIYGGGDEYGSTNYSLYDPTALVMGAKSKGTPVIFAAMNYRMNVFGFGNSPALRAEKSLNSGLLDQRLALTWIQQNIAVFGGNPKEVTLFGQSDGGTGVGLQITAYGGKGSIPFQRGIMQSGSPAADPGVSGNFTVTSTSTVARLAGCTSTNSSMALTCLRQLPMPALLQAVLQYENITANQTSQDIFFPTIDGDFIPQAPSALLRKGLFHKNVSVIAGWNYNDGSIFASPLLNTSQAVQGYLAASYPHLNATTKKTLMSLYPVKDFLATATAVQASPYYLQAAEIYRDVNFACPAIDAAHHIAQYGGHSYLYELNETTFGALLQLSGAGFEGVIHVSDVPFVFNNANIGLGINAAQEVVQTRMSGSWAHFASTGNPSGNASISLAGWGQAYNKTEASVKGQAVQNASVRVIGGPNAGQHEFNKSSSVGIESQLLERCAFINSEGFYDQLQT</sequence>
<keyword evidence="2" id="KW-0378">Hydrolase</keyword>
<feature type="domain" description="Carboxylesterase type B" evidence="4">
    <location>
        <begin position="36"/>
        <end position="520"/>
    </location>
</feature>
<dbReference type="STRING" id="215243.A0A0D2BHV6"/>
<dbReference type="Gene3D" id="3.40.50.1820">
    <property type="entry name" value="alpha/beta hydrolase"/>
    <property type="match status" value="1"/>
</dbReference>
<reference evidence="5 6" key="1">
    <citation type="submission" date="2015-01" db="EMBL/GenBank/DDBJ databases">
        <title>The Genome Sequence of Exophiala oligosperma CBS72588.</title>
        <authorList>
            <consortium name="The Broad Institute Genomics Platform"/>
            <person name="Cuomo C."/>
            <person name="de Hoog S."/>
            <person name="Gorbushina A."/>
            <person name="Stielow B."/>
            <person name="Teixiera M."/>
            <person name="Abouelleil A."/>
            <person name="Chapman S.B."/>
            <person name="Priest M."/>
            <person name="Young S.K."/>
            <person name="Wortman J."/>
            <person name="Nusbaum C."/>
            <person name="Birren B."/>
        </authorList>
    </citation>
    <scope>NUCLEOTIDE SEQUENCE [LARGE SCALE GENOMIC DNA]</scope>
    <source>
        <strain evidence="5 6">CBS 72588</strain>
    </source>
</reference>
<dbReference type="VEuPathDB" id="FungiDB:PV06_10880"/>
<dbReference type="Proteomes" id="UP000053342">
    <property type="component" value="Unassembled WGS sequence"/>
</dbReference>
<gene>
    <name evidence="5" type="ORF">PV06_10880</name>
</gene>
<comment type="similarity">
    <text evidence="1">Belongs to the type-B carboxylesterase/lipase family.</text>
</comment>
<keyword evidence="6" id="KW-1185">Reference proteome</keyword>
<dbReference type="InterPro" id="IPR050654">
    <property type="entry name" value="AChE-related_enzymes"/>
</dbReference>